<organism evidence="10 11">
    <name type="scientific">Paenibacillus glycinis</name>
    <dbReference type="NCBI Taxonomy" id="2697035"/>
    <lineage>
        <taxon>Bacteria</taxon>
        <taxon>Bacillati</taxon>
        <taxon>Bacillota</taxon>
        <taxon>Bacilli</taxon>
        <taxon>Bacillales</taxon>
        <taxon>Paenibacillaceae</taxon>
        <taxon>Paenibacillus</taxon>
    </lineage>
</organism>
<feature type="transmembrane region" description="Helical" evidence="8">
    <location>
        <begin position="79"/>
        <end position="98"/>
    </location>
</feature>
<evidence type="ECO:0000256" key="7">
    <source>
        <dbReference type="ARBA" id="ARBA00023136"/>
    </source>
</evidence>
<protein>
    <submittedName>
        <fullName evidence="10">DHA2 family efflux MFS transporter permease subunit</fullName>
    </submittedName>
</protein>
<evidence type="ECO:0000313" key="10">
    <source>
        <dbReference type="EMBL" id="NBD24577.1"/>
    </source>
</evidence>
<comment type="caution">
    <text evidence="10">The sequence shown here is derived from an EMBL/GenBank/DDBJ whole genome shotgun (WGS) entry which is preliminary data.</text>
</comment>
<comment type="similarity">
    <text evidence="2">Belongs to the major facilitator superfamily. EmrB family.</text>
</comment>
<dbReference type="InterPro" id="IPR004638">
    <property type="entry name" value="EmrB-like"/>
</dbReference>
<keyword evidence="6 8" id="KW-1133">Transmembrane helix</keyword>
<dbReference type="RefSeq" id="WP_161743370.1">
    <property type="nucleotide sequence ID" value="NZ_JAAAMV010000007.1"/>
</dbReference>
<feature type="transmembrane region" description="Helical" evidence="8">
    <location>
        <begin position="266"/>
        <end position="291"/>
    </location>
</feature>
<feature type="transmembrane region" description="Helical" evidence="8">
    <location>
        <begin position="303"/>
        <end position="325"/>
    </location>
</feature>
<keyword evidence="5 8" id="KW-0812">Transmembrane</keyword>
<keyword evidence="7 8" id="KW-0472">Membrane</keyword>
<reference evidence="10 11" key="1">
    <citation type="submission" date="2020-01" db="EMBL/GenBank/DDBJ databases">
        <title>Paenibacillus soybeanensis sp. nov. isolated from the nodules of soybean (Glycine max(L.) Merr).</title>
        <authorList>
            <person name="Wang H."/>
        </authorList>
    </citation>
    <scope>NUCLEOTIDE SEQUENCE [LARGE SCALE GENOMIC DNA]</scope>
    <source>
        <strain evidence="10 11">T1</strain>
    </source>
</reference>
<proteinExistence type="inferred from homology"/>
<name>A0ABW9XPL1_9BACL</name>
<evidence type="ECO:0000256" key="5">
    <source>
        <dbReference type="ARBA" id="ARBA00022692"/>
    </source>
</evidence>
<feature type="transmembrane region" description="Helical" evidence="8">
    <location>
        <begin position="47"/>
        <end position="67"/>
    </location>
</feature>
<feature type="transmembrane region" description="Helical" evidence="8">
    <location>
        <begin position="450"/>
        <end position="468"/>
    </location>
</feature>
<dbReference type="Pfam" id="PF07690">
    <property type="entry name" value="MFS_1"/>
    <property type="match status" value="1"/>
</dbReference>
<dbReference type="Gene3D" id="1.20.1720.10">
    <property type="entry name" value="Multidrug resistance protein D"/>
    <property type="match status" value="1"/>
</dbReference>
<dbReference type="NCBIfam" id="TIGR00711">
    <property type="entry name" value="efflux_EmrB"/>
    <property type="match status" value="1"/>
</dbReference>
<evidence type="ECO:0000256" key="3">
    <source>
        <dbReference type="ARBA" id="ARBA00022448"/>
    </source>
</evidence>
<feature type="domain" description="Major facilitator superfamily (MFS) profile" evidence="9">
    <location>
        <begin position="13"/>
        <end position="473"/>
    </location>
</feature>
<feature type="transmembrane region" description="Helical" evidence="8">
    <location>
        <begin position="202"/>
        <end position="220"/>
    </location>
</feature>
<dbReference type="SUPFAM" id="SSF103473">
    <property type="entry name" value="MFS general substrate transporter"/>
    <property type="match status" value="1"/>
</dbReference>
<dbReference type="InterPro" id="IPR020846">
    <property type="entry name" value="MFS_dom"/>
</dbReference>
<dbReference type="PANTHER" id="PTHR42718:SF9">
    <property type="entry name" value="MAJOR FACILITATOR SUPERFAMILY MULTIDRUG TRANSPORTER MFSC"/>
    <property type="match status" value="1"/>
</dbReference>
<keyword evidence="4" id="KW-1003">Cell membrane</keyword>
<sequence>MQLSGKDIKVVPVIIAIFFGSFISVLNVSTINIVIPVLQKEFSAELSVVQWTLTGFMLAMGTFAPVTGYFGERFSYKRLFMTALAGMMLASVFCALSTNATMLIAFRILQGAFCGVIIPTAMSIIYQIVPKEKQPIAMSLWAAATMFAPAIGPTFAGWMLQHFSWQWLFWFNLPFGLLALAMVAIFIPYYRMNVPKKLDLPGLVTVIISSSSLLVSLSQGNAWGWGSWKTLLLLGGGLLFLMLFVWRELTTDAPLLDLRVLKNARFTLTSVILCITAISLYSGTLLTPIFLQNVQQVTPLDAGLVLLPASLVMAFITMFIGKLYAGIGPRTLLIAGTLLLAIGSFPLSWLSIDISHGYILLWMCVRNVGVALLIMPASNAGMEEIPPELSGHASSISNWLRNVCSSFAIALFTSLLASQSGKHASALAAGGKTDKLQIPGLAYTMSIDDVYLIATLIGLVALPFSFFIRQNKRRAAARRKVALES</sequence>
<feature type="transmembrane region" description="Helical" evidence="8">
    <location>
        <begin position="167"/>
        <end position="190"/>
    </location>
</feature>
<evidence type="ECO:0000256" key="4">
    <source>
        <dbReference type="ARBA" id="ARBA00022475"/>
    </source>
</evidence>
<comment type="subcellular location">
    <subcellularLocation>
        <location evidence="1">Cell membrane</location>
        <topology evidence="1">Multi-pass membrane protein</topology>
    </subcellularLocation>
</comment>
<dbReference type="InterPro" id="IPR011701">
    <property type="entry name" value="MFS"/>
</dbReference>
<evidence type="ECO:0000313" key="11">
    <source>
        <dbReference type="Proteomes" id="UP000665561"/>
    </source>
</evidence>
<dbReference type="PROSITE" id="PS50850">
    <property type="entry name" value="MFS"/>
    <property type="match status" value="1"/>
</dbReference>
<dbReference type="EMBL" id="JAAAMV010000007">
    <property type="protein sequence ID" value="NBD24577.1"/>
    <property type="molecule type" value="Genomic_DNA"/>
</dbReference>
<evidence type="ECO:0000256" key="8">
    <source>
        <dbReference type="SAM" id="Phobius"/>
    </source>
</evidence>
<dbReference type="InterPro" id="IPR036259">
    <property type="entry name" value="MFS_trans_sf"/>
</dbReference>
<dbReference type="CDD" id="cd17503">
    <property type="entry name" value="MFS_LmrB_MDR_like"/>
    <property type="match status" value="1"/>
</dbReference>
<feature type="transmembrane region" description="Helical" evidence="8">
    <location>
        <begin position="104"/>
        <end position="126"/>
    </location>
</feature>
<dbReference type="Proteomes" id="UP000665561">
    <property type="component" value="Unassembled WGS sequence"/>
</dbReference>
<feature type="transmembrane region" description="Helical" evidence="8">
    <location>
        <begin position="138"/>
        <end position="161"/>
    </location>
</feature>
<feature type="transmembrane region" description="Helical" evidence="8">
    <location>
        <begin position="332"/>
        <end position="352"/>
    </location>
</feature>
<feature type="transmembrane region" description="Helical" evidence="8">
    <location>
        <begin position="226"/>
        <end position="246"/>
    </location>
</feature>
<dbReference type="PANTHER" id="PTHR42718">
    <property type="entry name" value="MAJOR FACILITATOR SUPERFAMILY MULTIDRUG TRANSPORTER MFSC"/>
    <property type="match status" value="1"/>
</dbReference>
<dbReference type="Gene3D" id="1.20.1250.20">
    <property type="entry name" value="MFS general substrate transporter like domains"/>
    <property type="match status" value="1"/>
</dbReference>
<evidence type="ECO:0000256" key="1">
    <source>
        <dbReference type="ARBA" id="ARBA00004651"/>
    </source>
</evidence>
<gene>
    <name evidence="10" type="ORF">GT019_11905</name>
</gene>
<evidence type="ECO:0000256" key="6">
    <source>
        <dbReference type="ARBA" id="ARBA00022989"/>
    </source>
</evidence>
<keyword evidence="3" id="KW-0813">Transport</keyword>
<evidence type="ECO:0000259" key="9">
    <source>
        <dbReference type="PROSITE" id="PS50850"/>
    </source>
</evidence>
<evidence type="ECO:0000256" key="2">
    <source>
        <dbReference type="ARBA" id="ARBA00008537"/>
    </source>
</evidence>
<keyword evidence="11" id="KW-1185">Reference proteome</keyword>
<accession>A0ABW9XPL1</accession>
<feature type="transmembrane region" description="Helical" evidence="8">
    <location>
        <begin position="12"/>
        <end position="35"/>
    </location>
</feature>